<dbReference type="AlphaFoldDB" id="A0A7G1IQ51"/>
<feature type="transmembrane region" description="Helical" evidence="1">
    <location>
        <begin position="90"/>
        <end position="112"/>
    </location>
</feature>
<evidence type="ECO:0000313" key="2">
    <source>
        <dbReference type="EMBL" id="BCI91915.1"/>
    </source>
</evidence>
<name>A0A7G1IQ51_MYCKA</name>
<feature type="transmembrane region" description="Helical" evidence="1">
    <location>
        <begin position="124"/>
        <end position="146"/>
    </location>
</feature>
<keyword evidence="1" id="KW-0812">Transmembrane</keyword>
<reference evidence="2 3" key="1">
    <citation type="submission" date="2020-07" db="EMBL/GenBank/DDBJ databases">
        <title>Mycobacterium kansasii (former subtype) with zoonotic potential isolated from diseased indoor pet cat, Japan.</title>
        <authorList>
            <person name="Fukano H."/>
            <person name="Terazono T."/>
            <person name="Hoshino Y."/>
        </authorList>
    </citation>
    <scope>NUCLEOTIDE SEQUENCE [LARGE SCALE GENOMIC DNA]</scope>
    <source>
        <strain evidence="2 3">Kuro-I</strain>
    </source>
</reference>
<evidence type="ECO:0000313" key="3">
    <source>
        <dbReference type="Proteomes" id="UP000516380"/>
    </source>
</evidence>
<sequence length="162" mass="17226">MRWLRPGYALALALLVLLPLLRPGYLLLRDAVSTPRSYLSAGALGLTAAPRATPQDFAVALASHLVDGGIVVKALLVLGLWFAGWGAARLVSVVLPAAGAAGQFVAITLAVWNPYVAERLLQGHWSLLLGYGCLPWVATAMLGLRLGGSGFLPWRFGSRWPD</sequence>
<accession>A0A7G1IQ51</accession>
<gene>
    <name evidence="2" type="ORF">NIIDMKKI_71210</name>
</gene>
<keyword evidence="1" id="KW-0472">Membrane</keyword>
<proteinExistence type="predicted"/>
<feature type="transmembrane region" description="Helical" evidence="1">
    <location>
        <begin position="57"/>
        <end position="83"/>
    </location>
</feature>
<dbReference type="EMBL" id="AP023343">
    <property type="protein sequence ID" value="BCI91915.1"/>
    <property type="molecule type" value="Genomic_DNA"/>
</dbReference>
<dbReference type="Proteomes" id="UP000516380">
    <property type="component" value="Chromosome"/>
</dbReference>
<protein>
    <submittedName>
        <fullName evidence="2">Uncharacterized protein</fullName>
    </submittedName>
</protein>
<evidence type="ECO:0000256" key="1">
    <source>
        <dbReference type="SAM" id="Phobius"/>
    </source>
</evidence>
<keyword evidence="1" id="KW-1133">Transmembrane helix</keyword>
<keyword evidence="3" id="KW-1185">Reference proteome</keyword>
<organism evidence="2 3">
    <name type="scientific">Mycobacterium kansasii</name>
    <dbReference type="NCBI Taxonomy" id="1768"/>
    <lineage>
        <taxon>Bacteria</taxon>
        <taxon>Bacillati</taxon>
        <taxon>Actinomycetota</taxon>
        <taxon>Actinomycetes</taxon>
        <taxon>Mycobacteriales</taxon>
        <taxon>Mycobacteriaceae</taxon>
        <taxon>Mycobacterium</taxon>
    </lineage>
</organism>